<evidence type="ECO:0000313" key="2">
    <source>
        <dbReference type="Proteomes" id="UP001162640"/>
    </source>
</evidence>
<dbReference type="EMBL" id="BLQM01000177">
    <property type="protein sequence ID" value="GMH72605.1"/>
    <property type="molecule type" value="Genomic_DNA"/>
</dbReference>
<protein>
    <submittedName>
        <fullName evidence="1">Uncharacterized protein</fullName>
    </submittedName>
</protein>
<accession>A0A9W7EC32</accession>
<sequence length="164" mass="18270">MFEKRFLAQAPLNATLDALAFNLPDSYLHPSVQNQIAIMVYSALNSPTPPSARYALKLLQAYSKLVESTNSFVEDDDFMMTLAQTIAACKNLTTGDPDLLCYECYKSPNPSLLPSSAPLAIRIAPFHNDVGLRCWEAGYFLAEFFLHFPDLIKNKRVLEFGEAA</sequence>
<dbReference type="Proteomes" id="UP001162640">
    <property type="component" value="Unassembled WGS sequence"/>
</dbReference>
<organism evidence="1 2">
    <name type="scientific">Triparma laevis f. inornata</name>
    <dbReference type="NCBI Taxonomy" id="1714386"/>
    <lineage>
        <taxon>Eukaryota</taxon>
        <taxon>Sar</taxon>
        <taxon>Stramenopiles</taxon>
        <taxon>Ochrophyta</taxon>
        <taxon>Bolidophyceae</taxon>
        <taxon>Parmales</taxon>
        <taxon>Triparmaceae</taxon>
        <taxon>Triparma</taxon>
    </lineage>
</organism>
<gene>
    <name evidence="1" type="ORF">TL16_g05963</name>
</gene>
<dbReference type="AlphaFoldDB" id="A0A9W7EC32"/>
<evidence type="ECO:0000313" key="1">
    <source>
        <dbReference type="EMBL" id="GMH72605.1"/>
    </source>
</evidence>
<comment type="caution">
    <text evidence="1">The sequence shown here is derived from an EMBL/GenBank/DDBJ whole genome shotgun (WGS) entry which is preliminary data.</text>
</comment>
<reference evidence="2" key="1">
    <citation type="journal article" date="2023" name="Commun. Biol.">
        <title>Genome analysis of Parmales, the sister group of diatoms, reveals the evolutionary specialization of diatoms from phago-mixotrophs to photoautotrophs.</title>
        <authorList>
            <person name="Ban H."/>
            <person name="Sato S."/>
            <person name="Yoshikawa S."/>
            <person name="Yamada K."/>
            <person name="Nakamura Y."/>
            <person name="Ichinomiya M."/>
            <person name="Sato N."/>
            <person name="Blanc-Mathieu R."/>
            <person name="Endo H."/>
            <person name="Kuwata A."/>
            <person name="Ogata H."/>
        </authorList>
    </citation>
    <scope>NUCLEOTIDE SEQUENCE [LARGE SCALE GENOMIC DNA]</scope>
</reference>
<name>A0A9W7EC32_9STRA</name>
<proteinExistence type="predicted"/>
<dbReference type="Gene3D" id="3.40.50.150">
    <property type="entry name" value="Vaccinia Virus protein VP39"/>
    <property type="match status" value="1"/>
</dbReference>
<dbReference type="InterPro" id="IPR029063">
    <property type="entry name" value="SAM-dependent_MTases_sf"/>
</dbReference>